<dbReference type="STRING" id="1325564.NSJP_3541"/>
<name>A0A1W1I9I3_9BACT</name>
<dbReference type="Proteomes" id="UP000192042">
    <property type="component" value="Chromosome I"/>
</dbReference>
<dbReference type="AlphaFoldDB" id="A0A1W1I9I3"/>
<sequence>MSMSLGIRPSKKRMPKDSCWRIESLMKPKGILTYFERKRCERGTRFGTCGGAVGYGPAHIVNMVCPDAGPILGIRLIEPLATIVKWDRLSACPLNSKSPSNRCSQHRYWCSRSPNTTVSMLISRA</sequence>
<evidence type="ECO:0000313" key="2">
    <source>
        <dbReference type="Proteomes" id="UP000192042"/>
    </source>
</evidence>
<proteinExistence type="predicted"/>
<keyword evidence="2" id="KW-1185">Reference proteome</keyword>
<dbReference type="KEGG" id="nja:NSJP_3541"/>
<evidence type="ECO:0000313" key="1">
    <source>
        <dbReference type="EMBL" id="SLM49708.1"/>
    </source>
</evidence>
<protein>
    <submittedName>
        <fullName evidence="1">Uncharacterized protein</fullName>
    </submittedName>
</protein>
<gene>
    <name evidence="1" type="ORF">NSJP_3541</name>
</gene>
<accession>A0A1W1I9I3</accession>
<organism evidence="1 2">
    <name type="scientific">Nitrospira japonica</name>
    <dbReference type="NCBI Taxonomy" id="1325564"/>
    <lineage>
        <taxon>Bacteria</taxon>
        <taxon>Pseudomonadati</taxon>
        <taxon>Nitrospirota</taxon>
        <taxon>Nitrospiria</taxon>
        <taxon>Nitrospirales</taxon>
        <taxon>Nitrospiraceae</taxon>
        <taxon>Nitrospira</taxon>
    </lineage>
</organism>
<reference evidence="1 2" key="1">
    <citation type="submission" date="2017-03" db="EMBL/GenBank/DDBJ databases">
        <authorList>
            <person name="Afonso C.L."/>
            <person name="Miller P.J."/>
            <person name="Scott M.A."/>
            <person name="Spackman E."/>
            <person name="Goraichik I."/>
            <person name="Dimitrov K.M."/>
            <person name="Suarez D.L."/>
            <person name="Swayne D.E."/>
        </authorList>
    </citation>
    <scope>NUCLEOTIDE SEQUENCE [LARGE SCALE GENOMIC DNA]</scope>
    <source>
        <strain evidence="1">Genome sequencing of Nitrospira japonica strain NJ11</strain>
    </source>
</reference>
<dbReference type="EMBL" id="LT828648">
    <property type="protein sequence ID" value="SLM49708.1"/>
    <property type="molecule type" value="Genomic_DNA"/>
</dbReference>